<evidence type="ECO:0000313" key="1">
    <source>
        <dbReference type="EMBL" id="KAK9022865.1"/>
    </source>
</evidence>
<keyword evidence="2" id="KW-1185">Reference proteome</keyword>
<proteinExistence type="predicted"/>
<accession>A0ABR2SCP0</accession>
<dbReference type="Proteomes" id="UP001396334">
    <property type="component" value="Unassembled WGS sequence"/>
</dbReference>
<name>A0ABR2SCP0_9ROSI</name>
<gene>
    <name evidence="1" type="ORF">V6N11_003104</name>
</gene>
<protein>
    <submittedName>
        <fullName evidence="1">Uncharacterized protein</fullName>
    </submittedName>
</protein>
<comment type="caution">
    <text evidence="1">The sequence shown here is derived from an EMBL/GenBank/DDBJ whole genome shotgun (WGS) entry which is preliminary data.</text>
</comment>
<dbReference type="EMBL" id="JBBPBN010000015">
    <property type="protein sequence ID" value="KAK9022865.1"/>
    <property type="molecule type" value="Genomic_DNA"/>
</dbReference>
<reference evidence="1 2" key="1">
    <citation type="journal article" date="2024" name="G3 (Bethesda)">
        <title>Genome assembly of Hibiscus sabdariffa L. provides insights into metabolisms of medicinal natural products.</title>
        <authorList>
            <person name="Kim T."/>
        </authorList>
    </citation>
    <scope>NUCLEOTIDE SEQUENCE [LARGE SCALE GENOMIC DNA]</scope>
    <source>
        <strain evidence="1">TK-2024</strain>
        <tissue evidence="1">Old leaves</tissue>
    </source>
</reference>
<evidence type="ECO:0000313" key="2">
    <source>
        <dbReference type="Proteomes" id="UP001396334"/>
    </source>
</evidence>
<sequence>MAGAFPDMKVDELYRTVSVAARDPSCVEYIPTISYANTLAFKEKIIDEFGTEMDSTTNLLDFVQEILFNAELLNIEELVGVMMSSVELVSNLQCMTRVEFFCHLLSVMFCNI</sequence>
<organism evidence="1 2">
    <name type="scientific">Hibiscus sabdariffa</name>
    <name type="common">roselle</name>
    <dbReference type="NCBI Taxonomy" id="183260"/>
    <lineage>
        <taxon>Eukaryota</taxon>
        <taxon>Viridiplantae</taxon>
        <taxon>Streptophyta</taxon>
        <taxon>Embryophyta</taxon>
        <taxon>Tracheophyta</taxon>
        <taxon>Spermatophyta</taxon>
        <taxon>Magnoliopsida</taxon>
        <taxon>eudicotyledons</taxon>
        <taxon>Gunneridae</taxon>
        <taxon>Pentapetalae</taxon>
        <taxon>rosids</taxon>
        <taxon>malvids</taxon>
        <taxon>Malvales</taxon>
        <taxon>Malvaceae</taxon>
        <taxon>Malvoideae</taxon>
        <taxon>Hibiscus</taxon>
    </lineage>
</organism>